<dbReference type="Gene3D" id="3.40.630.30">
    <property type="match status" value="1"/>
</dbReference>
<accession>A0A6N7L3E5</accession>
<name>A0A6N7L3E5_9ACTN</name>
<sequence>MAPLPDPRPSTGSAAFTVRDARPADTDTFMPVIALADPLDPDPFGLARDVLASPPMPPLSHDRSLALVAEDNETGTLIGALLGGPPRWLFTHPGIDRLPLLERLVHRMGMINGIAVHPDHRRRGVAAALLGAAEQRFTQARYGLMTVNHEPALDDFYRHHGYTIGDALLVHLPQQRLIGMTTDDTRMSAKPLHPAVRLADVSGAPHRVITGLLPGASLPDDAVFDGTRLQY</sequence>
<dbReference type="InterPro" id="IPR016181">
    <property type="entry name" value="Acyl_CoA_acyltransferase"/>
</dbReference>
<keyword evidence="3" id="KW-1185">Reference proteome</keyword>
<protein>
    <submittedName>
        <fullName evidence="2">GNAT family N-acetyltransferase</fullName>
    </submittedName>
</protein>
<organism evidence="2 3">
    <name type="scientific">Streptomyces kaniharaensis</name>
    <dbReference type="NCBI Taxonomy" id="212423"/>
    <lineage>
        <taxon>Bacteria</taxon>
        <taxon>Bacillati</taxon>
        <taxon>Actinomycetota</taxon>
        <taxon>Actinomycetes</taxon>
        <taxon>Kitasatosporales</taxon>
        <taxon>Streptomycetaceae</taxon>
        <taxon>Streptomyces</taxon>
    </lineage>
</organism>
<comment type="caution">
    <text evidence="2">The sequence shown here is derived from an EMBL/GenBank/DDBJ whole genome shotgun (WGS) entry which is preliminary data.</text>
</comment>
<dbReference type="RefSeq" id="WP_153469925.1">
    <property type="nucleotide sequence ID" value="NZ_WBOF01000004.1"/>
</dbReference>
<dbReference type="OrthoDB" id="4147519at2"/>
<dbReference type="SUPFAM" id="SSF55729">
    <property type="entry name" value="Acyl-CoA N-acyltransferases (Nat)"/>
    <property type="match status" value="1"/>
</dbReference>
<dbReference type="Pfam" id="PF13508">
    <property type="entry name" value="Acetyltransf_7"/>
    <property type="match status" value="1"/>
</dbReference>
<dbReference type="PROSITE" id="PS51186">
    <property type="entry name" value="GNAT"/>
    <property type="match status" value="1"/>
</dbReference>
<evidence type="ECO:0000313" key="2">
    <source>
        <dbReference type="EMBL" id="MQS17297.1"/>
    </source>
</evidence>
<proteinExistence type="predicted"/>
<evidence type="ECO:0000313" key="3">
    <source>
        <dbReference type="Proteomes" id="UP000450000"/>
    </source>
</evidence>
<dbReference type="AlphaFoldDB" id="A0A6N7L3E5"/>
<dbReference type="EMBL" id="WBOF01000004">
    <property type="protein sequence ID" value="MQS17297.1"/>
    <property type="molecule type" value="Genomic_DNA"/>
</dbReference>
<dbReference type="GO" id="GO:0016747">
    <property type="term" value="F:acyltransferase activity, transferring groups other than amino-acyl groups"/>
    <property type="evidence" value="ECO:0007669"/>
    <property type="project" value="InterPro"/>
</dbReference>
<keyword evidence="2" id="KW-0808">Transferase</keyword>
<dbReference type="InterPro" id="IPR000182">
    <property type="entry name" value="GNAT_dom"/>
</dbReference>
<dbReference type="Proteomes" id="UP000450000">
    <property type="component" value="Unassembled WGS sequence"/>
</dbReference>
<evidence type="ECO:0000259" key="1">
    <source>
        <dbReference type="PROSITE" id="PS51186"/>
    </source>
</evidence>
<gene>
    <name evidence="2" type="ORF">F7Q99_35245</name>
</gene>
<feature type="domain" description="N-acetyltransferase" evidence="1">
    <location>
        <begin position="16"/>
        <end position="183"/>
    </location>
</feature>
<reference evidence="2 3" key="1">
    <citation type="submission" date="2019-09" db="EMBL/GenBank/DDBJ databases">
        <title>Genome Sequences of Streptomyces kaniharaensis ATCC 21070.</title>
        <authorList>
            <person name="Zhu W."/>
            <person name="De Crecy-Lagard V."/>
            <person name="Richards N.G."/>
        </authorList>
    </citation>
    <scope>NUCLEOTIDE SEQUENCE [LARGE SCALE GENOMIC DNA]</scope>
    <source>
        <strain evidence="2 3">SF-557</strain>
    </source>
</reference>